<evidence type="ECO:0000313" key="2">
    <source>
        <dbReference type="EMBL" id="GAA4793870.1"/>
    </source>
</evidence>
<gene>
    <name evidence="2" type="ORF">GCM10023200_32200</name>
</gene>
<sequence>MSTSTSSTPRVDFVGDTGPVLRTGDTSFDAQLDRSLTAAMRGAADLGEVGATAGRITPGDLGSWRHEWRTTADAVRAEGDESLAAGHRVSARRCFLRACEYYRQAFFFARDDLTRQDLQDDYAAHVDAFRAAAALMDHHVETMEIERDGVVAAGYLLRPAGPDALRPTVIAPAGYDSTAEGGYLDAAVGALEQGWNCLIVEGPGQGGVLYRRGLPLRPDFETVLRPVVDWLVDRPGVDPAALVLLGRSFAGYLAPRGVTGDDRIAALVCDPGQYDFGRALRGRMGDAVWQRVLDHDPTLDADLAGLLADPQRANDFRCRMATHGVSTLSDYFRALATFTLDGLADRITCPVLVLEPEGDFASTGQSEPFVAAVGGPVTRHAFTAAEGAAGHCEGLGQFRFERVVHDWIATTLARPA</sequence>
<protein>
    <submittedName>
        <fullName evidence="2">Alpha/beta hydrolase</fullName>
    </submittedName>
</protein>
<dbReference type="Gene3D" id="3.40.50.1820">
    <property type="entry name" value="alpha/beta hydrolase"/>
    <property type="match status" value="1"/>
</dbReference>
<reference evidence="3" key="1">
    <citation type="journal article" date="2019" name="Int. J. Syst. Evol. Microbiol.">
        <title>The Global Catalogue of Microorganisms (GCM) 10K type strain sequencing project: providing services to taxonomists for standard genome sequencing and annotation.</title>
        <authorList>
            <consortium name="The Broad Institute Genomics Platform"/>
            <consortium name="The Broad Institute Genome Sequencing Center for Infectious Disease"/>
            <person name="Wu L."/>
            <person name="Ma J."/>
        </authorList>
    </citation>
    <scope>NUCLEOTIDE SEQUENCE [LARGE SCALE GENOMIC DNA]</scope>
    <source>
        <strain evidence="3">JCM 17979</strain>
    </source>
</reference>
<dbReference type="PANTHER" id="PTHR22946">
    <property type="entry name" value="DIENELACTONE HYDROLASE DOMAIN-CONTAINING PROTEIN-RELATED"/>
    <property type="match status" value="1"/>
</dbReference>
<dbReference type="InterPro" id="IPR029058">
    <property type="entry name" value="AB_hydrolase_fold"/>
</dbReference>
<dbReference type="EMBL" id="BAABHO010000024">
    <property type="protein sequence ID" value="GAA4793870.1"/>
    <property type="molecule type" value="Genomic_DNA"/>
</dbReference>
<accession>A0ABP9BG28</accession>
<name>A0ABP9BG28_9PSEU</name>
<evidence type="ECO:0000256" key="1">
    <source>
        <dbReference type="ARBA" id="ARBA00008645"/>
    </source>
</evidence>
<keyword evidence="2" id="KW-0378">Hydrolase</keyword>
<dbReference type="SUPFAM" id="SSF53474">
    <property type="entry name" value="alpha/beta-Hydrolases"/>
    <property type="match status" value="1"/>
</dbReference>
<dbReference type="Gene3D" id="1.20.1440.110">
    <property type="entry name" value="acylaminoacyl peptidase"/>
    <property type="match status" value="1"/>
</dbReference>
<organism evidence="2 3">
    <name type="scientific">Actinomycetospora chlora</name>
    <dbReference type="NCBI Taxonomy" id="663608"/>
    <lineage>
        <taxon>Bacteria</taxon>
        <taxon>Bacillati</taxon>
        <taxon>Actinomycetota</taxon>
        <taxon>Actinomycetes</taxon>
        <taxon>Pseudonocardiales</taxon>
        <taxon>Pseudonocardiaceae</taxon>
        <taxon>Actinomycetospora</taxon>
    </lineage>
</organism>
<dbReference type="PANTHER" id="PTHR22946:SF12">
    <property type="entry name" value="CONIDIAL PIGMENT BIOSYNTHESIS PROTEIN AYG1 (AFU_ORTHOLOGUE AFUA_2G17550)"/>
    <property type="match status" value="1"/>
</dbReference>
<dbReference type="InterPro" id="IPR050261">
    <property type="entry name" value="FrsA_esterase"/>
</dbReference>
<evidence type="ECO:0000313" key="3">
    <source>
        <dbReference type="Proteomes" id="UP001500928"/>
    </source>
</evidence>
<comment type="caution">
    <text evidence="2">The sequence shown here is derived from an EMBL/GenBank/DDBJ whole genome shotgun (WGS) entry which is preliminary data.</text>
</comment>
<proteinExistence type="inferred from homology"/>
<dbReference type="Proteomes" id="UP001500928">
    <property type="component" value="Unassembled WGS sequence"/>
</dbReference>
<comment type="similarity">
    <text evidence="1">Belongs to the AB hydrolase superfamily.</text>
</comment>
<keyword evidence="3" id="KW-1185">Reference proteome</keyword>
<dbReference type="GO" id="GO:0016787">
    <property type="term" value="F:hydrolase activity"/>
    <property type="evidence" value="ECO:0007669"/>
    <property type="project" value="UniProtKB-KW"/>
</dbReference>
<dbReference type="RefSeq" id="WP_345416823.1">
    <property type="nucleotide sequence ID" value="NZ_BAABHO010000024.1"/>
</dbReference>